<feature type="transmembrane region" description="Helical" evidence="1">
    <location>
        <begin position="37"/>
        <end position="54"/>
    </location>
</feature>
<accession>A0ABS8D8F1</accession>
<organism evidence="2 3">
    <name type="scientific">Leeia speluncae</name>
    <dbReference type="NCBI Taxonomy" id="2884804"/>
    <lineage>
        <taxon>Bacteria</taxon>
        <taxon>Pseudomonadati</taxon>
        <taxon>Pseudomonadota</taxon>
        <taxon>Betaproteobacteria</taxon>
        <taxon>Neisseriales</taxon>
        <taxon>Leeiaceae</taxon>
        <taxon>Leeia</taxon>
    </lineage>
</organism>
<keyword evidence="3" id="KW-1185">Reference proteome</keyword>
<dbReference type="Pfam" id="PF09997">
    <property type="entry name" value="DUF2238"/>
    <property type="match status" value="1"/>
</dbReference>
<protein>
    <submittedName>
        <fullName evidence="2">DUF2238 domain-containing protein</fullName>
    </submittedName>
</protein>
<comment type="caution">
    <text evidence="2">The sequence shown here is derived from an EMBL/GenBank/DDBJ whole genome shotgun (WGS) entry which is preliminary data.</text>
</comment>
<proteinExistence type="predicted"/>
<dbReference type="InterPro" id="IPR014509">
    <property type="entry name" value="YjdF-like"/>
</dbReference>
<dbReference type="EMBL" id="JAJBZT010000007">
    <property type="protein sequence ID" value="MCB6184499.1"/>
    <property type="molecule type" value="Genomic_DNA"/>
</dbReference>
<evidence type="ECO:0000313" key="2">
    <source>
        <dbReference type="EMBL" id="MCB6184499.1"/>
    </source>
</evidence>
<dbReference type="PIRSF" id="PIRSF020606">
    <property type="entry name" value="UCP020606"/>
    <property type="match status" value="1"/>
</dbReference>
<feature type="transmembrane region" description="Helical" evidence="1">
    <location>
        <begin position="63"/>
        <end position="86"/>
    </location>
</feature>
<keyword evidence="1" id="KW-0472">Membrane</keyword>
<feature type="transmembrane region" description="Helical" evidence="1">
    <location>
        <begin position="12"/>
        <end position="31"/>
    </location>
</feature>
<dbReference type="InterPro" id="IPR058534">
    <property type="entry name" value="YjdF"/>
</dbReference>
<keyword evidence="1" id="KW-0812">Transmembrane</keyword>
<feature type="transmembrane region" description="Helical" evidence="1">
    <location>
        <begin position="106"/>
        <end position="125"/>
    </location>
</feature>
<name>A0ABS8D8F1_9NEIS</name>
<gene>
    <name evidence="2" type="ORF">LIN78_13200</name>
</gene>
<dbReference type="Proteomes" id="UP001165395">
    <property type="component" value="Unassembled WGS sequence"/>
</dbReference>
<reference evidence="2" key="1">
    <citation type="submission" date="2021-10" db="EMBL/GenBank/DDBJ databases">
        <title>The complete genome sequence of Leeia sp. TBRC 13508.</title>
        <authorList>
            <person name="Charoenyingcharoen P."/>
            <person name="Yukphan P."/>
        </authorList>
    </citation>
    <scope>NUCLEOTIDE SEQUENCE</scope>
    <source>
        <strain evidence="2">TBRC 13508</strain>
    </source>
</reference>
<keyword evidence="1" id="KW-1133">Transmembrane helix</keyword>
<feature type="transmembrane region" description="Helical" evidence="1">
    <location>
        <begin position="182"/>
        <end position="199"/>
    </location>
</feature>
<dbReference type="RefSeq" id="WP_227181309.1">
    <property type="nucleotide sequence ID" value="NZ_JAJBZT010000007.1"/>
</dbReference>
<sequence length="208" mass="23504">MTLKSPLNPNQSLIILSIGWSLGLILSYMIAVDKLTWILEVFPCLLALPILWFYQHKIRFTSFLYGVILLHGWILMMGGAYTYAKVPLGFEIQSWFSLSRNPYDKIGHFYQGFGPALICREVFICQSIVTGRKMANFLCISVVMLISSSYELIEWVAALILNQGADQFLGTQGDPWDTQSDMAFALFGGLVALFLFSRLQDKALLKRA</sequence>
<evidence type="ECO:0000256" key="1">
    <source>
        <dbReference type="SAM" id="Phobius"/>
    </source>
</evidence>
<evidence type="ECO:0000313" key="3">
    <source>
        <dbReference type="Proteomes" id="UP001165395"/>
    </source>
</evidence>
<feature type="transmembrane region" description="Helical" evidence="1">
    <location>
        <begin position="137"/>
        <end position="162"/>
    </location>
</feature>